<feature type="compositionally biased region" description="Polar residues" evidence="7">
    <location>
        <begin position="225"/>
        <end position="237"/>
    </location>
</feature>
<evidence type="ECO:0000259" key="8">
    <source>
        <dbReference type="SMART" id="SM00382"/>
    </source>
</evidence>
<dbReference type="GO" id="GO:0016887">
    <property type="term" value="F:ATP hydrolysis activity"/>
    <property type="evidence" value="ECO:0007669"/>
    <property type="project" value="InterPro"/>
</dbReference>
<dbReference type="InterPro" id="IPR027417">
    <property type="entry name" value="P-loop_NTPase"/>
</dbReference>
<evidence type="ECO:0000313" key="9">
    <source>
        <dbReference type="EMBL" id="KAI5072763.1"/>
    </source>
</evidence>
<dbReference type="InterPro" id="IPR003960">
    <property type="entry name" value="ATPase_AAA_CS"/>
</dbReference>
<dbReference type="PANTHER" id="PTHR23076">
    <property type="entry name" value="METALLOPROTEASE M41 FTSH"/>
    <property type="match status" value="1"/>
</dbReference>
<evidence type="ECO:0000256" key="5">
    <source>
        <dbReference type="ARBA" id="ARBA00022801"/>
    </source>
</evidence>
<feature type="domain" description="AAA+ ATPase" evidence="8">
    <location>
        <begin position="417"/>
        <end position="556"/>
    </location>
</feature>
<name>A0A9D4URI4_ADICA</name>
<reference evidence="9" key="1">
    <citation type="submission" date="2021-01" db="EMBL/GenBank/DDBJ databases">
        <title>Adiantum capillus-veneris genome.</title>
        <authorList>
            <person name="Fang Y."/>
            <person name="Liao Q."/>
        </authorList>
    </citation>
    <scope>NUCLEOTIDE SEQUENCE</scope>
    <source>
        <strain evidence="9">H3</strain>
        <tissue evidence="9">Leaf</tissue>
    </source>
</reference>
<feature type="region of interest" description="Disordered" evidence="7">
    <location>
        <begin position="58"/>
        <end position="87"/>
    </location>
</feature>
<dbReference type="SUPFAM" id="SSF140990">
    <property type="entry name" value="FtsH protease domain-like"/>
    <property type="match status" value="1"/>
</dbReference>
<feature type="region of interest" description="Disordered" evidence="7">
    <location>
        <begin position="186"/>
        <end position="242"/>
    </location>
</feature>
<evidence type="ECO:0000256" key="3">
    <source>
        <dbReference type="ARBA" id="ARBA00022528"/>
    </source>
</evidence>
<evidence type="ECO:0000256" key="4">
    <source>
        <dbReference type="ARBA" id="ARBA00022670"/>
    </source>
</evidence>
<dbReference type="Pfam" id="PF00004">
    <property type="entry name" value="AAA"/>
    <property type="match status" value="1"/>
</dbReference>
<dbReference type="InterPro" id="IPR003959">
    <property type="entry name" value="ATPase_AAA_core"/>
</dbReference>
<dbReference type="CDD" id="cd19501">
    <property type="entry name" value="RecA-like_FtsH"/>
    <property type="match status" value="1"/>
</dbReference>
<dbReference type="Gene3D" id="1.20.58.760">
    <property type="entry name" value="Peptidase M41"/>
    <property type="match status" value="1"/>
</dbReference>
<dbReference type="InterPro" id="IPR041569">
    <property type="entry name" value="AAA_lid_3"/>
</dbReference>
<dbReference type="PANTHER" id="PTHR23076:SF56">
    <property type="entry name" value="INACTIVE ATP-DEPENDENT ZINC METALLOPROTEASE FTSHI 2, CHLOROPLASTIC-RELATED"/>
    <property type="match status" value="1"/>
</dbReference>
<dbReference type="InterPro" id="IPR003593">
    <property type="entry name" value="AAA+_ATPase"/>
</dbReference>
<dbReference type="Pfam" id="PF01434">
    <property type="entry name" value="Peptidase_M41"/>
    <property type="match status" value="1"/>
</dbReference>
<dbReference type="InterPro" id="IPR000642">
    <property type="entry name" value="Peptidase_M41"/>
</dbReference>
<keyword evidence="3" id="KW-0150">Chloroplast</keyword>
<sequence length="851" mass="96365">MPLKPARSVLHICNALQEEEGKKHAPVLSTSTVFKVAGVAATMAALIFTLPLPTSTRKAKEQGRVTEAEKSKISETSKTKKKQTEKNVMPVEERIKWTQGLPLVQEKIAYTSILGLHEQRKIKHIIKHPHPALRSRPQVVLLVLDDNRVVRSVLPAFNRDEHFWNAWKTSKLESFVINAFTPPAPKPEAPWKDINVPFWSGRPHRKSATKEQSKQQKLKQGPSPKVQQSSKVKTSPASARLEQLERARQELERARASQEAEVRNRKLRQAQAEKEAKMLALQKKQLEERQKKLVQAKQAQSEKLVQQQQAVESWDKFWDTASRSEGFRFMLDKKSEEEKQQQEEDEQNPQLQMGLRFMRSGARVRRAKGKRPPKYLDLDADVRFEDVAGLGEIRRELEEIVDFFKYKEKYLRRGSKIPSGILLCGEPGTGKTLLAKAVAGEAGVNFFSISASQFVEIYVGVGASRVRALYQEAKENAPAVVFIDELDAVGRQRGLIGGSGGQERDATLNQLLTCLDGFEGKGDVITVAATNRVDILDSALVRPGRFDRKIFIPKPSIRGRIEILKVHARNKPMADDIDYDAIGSATDGMVGAQLANLLDVAALNVLREGRTEITTDDLLDAASLEEGGHADARTRSQELWHKMALNEAALAVAAANFPDFNDVQMITIIPRSGEDKGSVRSKLDSMKFEISTISRQGMMDYMTLQLATRAADELVFGRDQMCTIWSDHYNNARRVARYYVFCGLSERSEVYGMFHCWSELERYYEVDREAKRILEACYSRAQKIVEKNEVLIKELADLLMDAKVVKKEDFWILAEQHGNFLELPPLLVDIRRKKLEEFREQMITEKRAVLP</sequence>
<dbReference type="EMBL" id="JABFUD020000012">
    <property type="protein sequence ID" value="KAI5072763.1"/>
    <property type="molecule type" value="Genomic_DNA"/>
</dbReference>
<organism evidence="9 10">
    <name type="scientific">Adiantum capillus-veneris</name>
    <name type="common">Maidenhair fern</name>
    <dbReference type="NCBI Taxonomy" id="13818"/>
    <lineage>
        <taxon>Eukaryota</taxon>
        <taxon>Viridiplantae</taxon>
        <taxon>Streptophyta</taxon>
        <taxon>Embryophyta</taxon>
        <taxon>Tracheophyta</taxon>
        <taxon>Polypodiopsida</taxon>
        <taxon>Polypodiidae</taxon>
        <taxon>Polypodiales</taxon>
        <taxon>Pteridineae</taxon>
        <taxon>Pteridaceae</taxon>
        <taxon>Vittarioideae</taxon>
        <taxon>Adiantum</taxon>
    </lineage>
</organism>
<comment type="similarity">
    <text evidence="2">In the N-terminal section; belongs to the AAA ATPase family.</text>
</comment>
<dbReference type="GO" id="GO:0004222">
    <property type="term" value="F:metalloendopeptidase activity"/>
    <property type="evidence" value="ECO:0007669"/>
    <property type="project" value="InterPro"/>
</dbReference>
<dbReference type="Gene3D" id="3.40.50.300">
    <property type="entry name" value="P-loop containing nucleotide triphosphate hydrolases"/>
    <property type="match status" value="1"/>
</dbReference>
<evidence type="ECO:0000313" key="10">
    <source>
        <dbReference type="Proteomes" id="UP000886520"/>
    </source>
</evidence>
<dbReference type="GO" id="GO:0005524">
    <property type="term" value="F:ATP binding"/>
    <property type="evidence" value="ECO:0007669"/>
    <property type="project" value="InterPro"/>
</dbReference>
<dbReference type="SMART" id="SM00382">
    <property type="entry name" value="AAA"/>
    <property type="match status" value="1"/>
</dbReference>
<keyword evidence="4" id="KW-0645">Protease</keyword>
<dbReference type="AlphaFoldDB" id="A0A9D4URI4"/>
<keyword evidence="3" id="KW-0934">Plastid</keyword>
<keyword evidence="5" id="KW-0378">Hydrolase</keyword>
<dbReference type="InterPro" id="IPR037219">
    <property type="entry name" value="Peptidase_M41-like"/>
</dbReference>
<dbReference type="PROSITE" id="PS00674">
    <property type="entry name" value="AAA"/>
    <property type="match status" value="1"/>
</dbReference>
<dbReference type="Pfam" id="PF17862">
    <property type="entry name" value="AAA_lid_3"/>
    <property type="match status" value="1"/>
</dbReference>
<dbReference type="GO" id="GO:0045037">
    <property type="term" value="P:protein import into chloroplast stroma"/>
    <property type="evidence" value="ECO:0007669"/>
    <property type="project" value="TreeGrafter"/>
</dbReference>
<evidence type="ECO:0000256" key="2">
    <source>
        <dbReference type="ARBA" id="ARBA00010550"/>
    </source>
</evidence>
<dbReference type="FunFam" id="3.40.50.300:FF:000982">
    <property type="entry name" value="Inactive ATP-dependent zinc metalloprotease FTSHI 2 like"/>
    <property type="match status" value="1"/>
</dbReference>
<dbReference type="Gene3D" id="1.10.8.60">
    <property type="match status" value="1"/>
</dbReference>
<dbReference type="GO" id="GO:0004176">
    <property type="term" value="F:ATP-dependent peptidase activity"/>
    <property type="evidence" value="ECO:0007669"/>
    <property type="project" value="InterPro"/>
</dbReference>
<evidence type="ECO:0000256" key="6">
    <source>
        <dbReference type="ARBA" id="ARBA00022946"/>
    </source>
</evidence>
<protein>
    <recommendedName>
        <fullName evidence="8">AAA+ ATPase domain-containing protein</fullName>
    </recommendedName>
</protein>
<dbReference type="SUPFAM" id="SSF52540">
    <property type="entry name" value="P-loop containing nucleoside triphosphate hydrolases"/>
    <property type="match status" value="1"/>
</dbReference>
<evidence type="ECO:0000256" key="7">
    <source>
        <dbReference type="SAM" id="MobiDB-lite"/>
    </source>
</evidence>
<dbReference type="GO" id="GO:0009507">
    <property type="term" value="C:chloroplast"/>
    <property type="evidence" value="ECO:0007669"/>
    <property type="project" value="TreeGrafter"/>
</dbReference>
<comment type="similarity">
    <text evidence="1">In the C-terminal section; belongs to the peptidase M41 family.</text>
</comment>
<proteinExistence type="inferred from homology"/>
<comment type="caution">
    <text evidence="9">The sequence shown here is derived from an EMBL/GenBank/DDBJ whole genome shotgun (WGS) entry which is preliminary data.</text>
</comment>
<dbReference type="OrthoDB" id="1413014at2759"/>
<accession>A0A9D4URI4</accession>
<gene>
    <name evidence="9" type="ORF">GOP47_0012869</name>
</gene>
<keyword evidence="6" id="KW-0809">Transit peptide</keyword>
<dbReference type="GO" id="GO:0006508">
    <property type="term" value="P:proteolysis"/>
    <property type="evidence" value="ECO:0007669"/>
    <property type="project" value="UniProtKB-KW"/>
</dbReference>
<dbReference type="Proteomes" id="UP000886520">
    <property type="component" value="Chromosome 12"/>
</dbReference>
<keyword evidence="10" id="KW-1185">Reference proteome</keyword>
<evidence type="ECO:0000256" key="1">
    <source>
        <dbReference type="ARBA" id="ARBA00010044"/>
    </source>
</evidence>